<keyword evidence="1" id="KW-0732">Signal</keyword>
<organism evidence="2 3">
    <name type="scientific">Candidatus Borkfalkia ceftriaxoniphila</name>
    <dbReference type="NCBI Taxonomy" id="2508949"/>
    <lineage>
        <taxon>Bacteria</taxon>
        <taxon>Bacillati</taxon>
        <taxon>Bacillota</taxon>
        <taxon>Clostridia</taxon>
        <taxon>Christensenellales</taxon>
        <taxon>Christensenellaceae</taxon>
        <taxon>Candidatus Borkfalkia</taxon>
    </lineage>
</organism>
<evidence type="ECO:0000256" key="1">
    <source>
        <dbReference type="SAM" id="SignalP"/>
    </source>
</evidence>
<protein>
    <recommendedName>
        <fullName evidence="4">Glycosyl hydrolase family 32 N-terminal domain-containing protein</fullName>
    </recommendedName>
</protein>
<accession>A0A4Q2KE58</accession>
<gene>
    <name evidence="2" type="ORF">ESZ91_03615</name>
</gene>
<dbReference type="AlphaFoldDB" id="A0A4Q2KE58"/>
<dbReference type="InterPro" id="IPR023296">
    <property type="entry name" value="Glyco_hydro_beta-prop_sf"/>
</dbReference>
<dbReference type="Gene3D" id="2.115.10.20">
    <property type="entry name" value="Glycosyl hydrolase domain, family 43"/>
    <property type="match status" value="1"/>
</dbReference>
<dbReference type="EMBL" id="SDOZ01000002">
    <property type="protein sequence ID" value="RXZ61491.1"/>
    <property type="molecule type" value="Genomic_DNA"/>
</dbReference>
<feature type="chain" id="PRO_5038754061" description="Glycosyl hydrolase family 32 N-terminal domain-containing protein" evidence="1">
    <location>
        <begin position="20"/>
        <end position="591"/>
    </location>
</feature>
<evidence type="ECO:0000313" key="3">
    <source>
        <dbReference type="Proteomes" id="UP000291269"/>
    </source>
</evidence>
<evidence type="ECO:0008006" key="4">
    <source>
        <dbReference type="Google" id="ProtNLM"/>
    </source>
</evidence>
<comment type="caution">
    <text evidence="2">The sequence shown here is derived from an EMBL/GenBank/DDBJ whole genome shotgun (WGS) entry which is preliminary data.</text>
</comment>
<dbReference type="OrthoDB" id="9801455at2"/>
<dbReference type="Proteomes" id="UP000291269">
    <property type="component" value="Unassembled WGS sequence"/>
</dbReference>
<feature type="signal peptide" evidence="1">
    <location>
        <begin position="1"/>
        <end position="19"/>
    </location>
</feature>
<dbReference type="SUPFAM" id="SSF75005">
    <property type="entry name" value="Arabinanase/levansucrase/invertase"/>
    <property type="match status" value="1"/>
</dbReference>
<reference evidence="2 3" key="1">
    <citation type="journal article" date="2019" name="Gut">
        <title>Antibiotics-induced monodominance of a novel gut bacterial order.</title>
        <authorList>
            <person name="Hildebrand F."/>
            <person name="Moitinho-Silva L."/>
            <person name="Blasche S."/>
            <person name="Jahn M.T."/>
            <person name="Gossmann T.I."/>
            <person name="Heuerta-Cepas J."/>
            <person name="Hercog R."/>
            <person name="Luetge M."/>
            <person name="Bahram M."/>
            <person name="Pryszlak A."/>
            <person name="Alves R.J."/>
            <person name="Waszak S.M."/>
            <person name="Zhu A."/>
            <person name="Ye L."/>
            <person name="Costea P.I."/>
            <person name="Aalvink S."/>
            <person name="Belzer C."/>
            <person name="Forslund S.K."/>
            <person name="Sunagawa S."/>
            <person name="Hentschel U."/>
            <person name="Merten C."/>
            <person name="Patil K.R."/>
            <person name="Benes V."/>
            <person name="Bork P."/>
        </authorList>
    </citation>
    <scope>NUCLEOTIDE SEQUENCE [LARGE SCALE GENOMIC DNA]</scope>
    <source>
        <strain evidence="2 3">HDS1380</strain>
    </source>
</reference>
<proteinExistence type="predicted"/>
<evidence type="ECO:0000313" key="2">
    <source>
        <dbReference type="EMBL" id="RXZ61491.1"/>
    </source>
</evidence>
<dbReference type="RefSeq" id="WP_129224236.1">
    <property type="nucleotide sequence ID" value="NZ_SDOZ01000002.1"/>
</dbReference>
<name>A0A4Q2KE58_9FIRM</name>
<keyword evidence="3" id="KW-1185">Reference proteome</keyword>
<sequence>MKKTVAALALMLGLSFCFAGCGGQTPPGKALEFDKIAGYTDKMPQRLEIANFKYGAEMPYGRYNESGNPDWHARSFAFRAPVYDYTPRVSGAALEYKATSDWKSEDSKDDCNYFTVYGSDTQTGAGAAIADYRMYIPALDEEGAEIGFGKYPKEYENYLDLSGYETLFIDLDSVSSQKKNVEYAVYWLNHGGELQKLYDYAGESGKRQTVKIDISDKERDAVEFIRFEQKMKDISSDETVTMKLYSIRAEAPAPVNVRHEDVTGMDVTSEYLGNVLYTKWGAYSASGFYDSSDQKIKIWYGAGTAECDSSDNVYYTECSDLSEGFSKPKRITTDDSTGYKLVDPSGKLKKHDEQIGYGGDPSVIKVDGTYYMYFSALENGLDDGTFTHWNKIYVATSTDSKTWTVAGVPLDCHTGGTLGYGGGSPSVVYKDGEFWMYYYTQAPDYRYPQEPCGLVLKKSTDGIHFGEGIEINRSMSTMDVKYIPSLKKWVSTYYAEENQFMQGAKAGVRIAFSDNGVDWDFDYSNEKMIAQNFDYPINHNPGFIGNELGQGYETMFLTYGANDLPLTVDGYWFSAAQYDARQLEWSRITIK</sequence>